<protein>
    <submittedName>
        <fullName evidence="4">Two component transcriptional regulator, LytTR family</fullName>
    </submittedName>
</protein>
<dbReference type="Gene3D" id="2.20.25.10">
    <property type="match status" value="1"/>
</dbReference>
<dbReference type="Pfam" id="PF00072">
    <property type="entry name" value="Response_reg"/>
    <property type="match status" value="1"/>
</dbReference>
<dbReference type="Gene3D" id="2.40.50.40">
    <property type="match status" value="1"/>
</dbReference>
<evidence type="ECO:0000256" key="1">
    <source>
        <dbReference type="PROSITE-ProRule" id="PRU00169"/>
    </source>
</evidence>
<dbReference type="Proteomes" id="UP000199564">
    <property type="component" value="Unassembled WGS sequence"/>
</dbReference>
<name>A0A1I5C1G9_9BACT</name>
<evidence type="ECO:0000313" key="4">
    <source>
        <dbReference type="EMBL" id="SFN80692.1"/>
    </source>
</evidence>
<feature type="domain" description="Response regulatory" evidence="2">
    <location>
        <begin position="17"/>
        <end position="128"/>
    </location>
</feature>
<dbReference type="PANTHER" id="PTHR37299:SF1">
    <property type="entry name" value="STAGE 0 SPORULATION PROTEIN A HOMOLOG"/>
    <property type="match status" value="1"/>
</dbReference>
<keyword evidence="5" id="KW-1185">Reference proteome</keyword>
<dbReference type="AlphaFoldDB" id="A0A1I5C1G9"/>
<dbReference type="Pfam" id="PF04397">
    <property type="entry name" value="LytTR"/>
    <property type="match status" value="1"/>
</dbReference>
<dbReference type="InterPro" id="IPR046947">
    <property type="entry name" value="LytR-like"/>
</dbReference>
<dbReference type="InterPro" id="IPR007492">
    <property type="entry name" value="LytTR_DNA-bd_dom"/>
</dbReference>
<evidence type="ECO:0000259" key="3">
    <source>
        <dbReference type="PROSITE" id="PS50930"/>
    </source>
</evidence>
<feature type="domain" description="HTH LytTR-type" evidence="3">
    <location>
        <begin position="147"/>
        <end position="251"/>
    </location>
</feature>
<accession>A0A1I5C1G9</accession>
<dbReference type="SUPFAM" id="SSF52172">
    <property type="entry name" value="CheY-like"/>
    <property type="match status" value="1"/>
</dbReference>
<dbReference type="InterPro" id="IPR001789">
    <property type="entry name" value="Sig_transdc_resp-reg_receiver"/>
</dbReference>
<dbReference type="SMART" id="SM00448">
    <property type="entry name" value="REC"/>
    <property type="match status" value="1"/>
</dbReference>
<dbReference type="SMART" id="SM00850">
    <property type="entry name" value="LytTR"/>
    <property type="match status" value="1"/>
</dbReference>
<reference evidence="5" key="1">
    <citation type="submission" date="2016-10" db="EMBL/GenBank/DDBJ databases">
        <authorList>
            <person name="Varghese N."/>
            <person name="Submissions S."/>
        </authorList>
    </citation>
    <scope>NUCLEOTIDE SEQUENCE [LARGE SCALE GENOMIC DNA]</scope>
    <source>
        <strain evidence="5">DSM 15282</strain>
    </source>
</reference>
<feature type="modified residue" description="4-aspartylphosphate" evidence="1">
    <location>
        <position position="68"/>
    </location>
</feature>
<keyword evidence="1" id="KW-0597">Phosphoprotein</keyword>
<dbReference type="GO" id="GO:0000156">
    <property type="term" value="F:phosphorelay response regulator activity"/>
    <property type="evidence" value="ECO:0007669"/>
    <property type="project" value="InterPro"/>
</dbReference>
<dbReference type="EMBL" id="FOVW01000002">
    <property type="protein sequence ID" value="SFN80692.1"/>
    <property type="molecule type" value="Genomic_DNA"/>
</dbReference>
<dbReference type="STRING" id="226506.SAMN04488519_102116"/>
<gene>
    <name evidence="4" type="ORF">SAMN04488519_102116</name>
</gene>
<dbReference type="Gene3D" id="3.40.50.2300">
    <property type="match status" value="1"/>
</dbReference>
<proteinExistence type="predicted"/>
<sequence>MKFELLSIYQSINMKKRVFLVDDENLALEELQVLLQPFPELEIVGKSDRVQEAIIQCNELKPDLIFLDINMPGMDGFQFLEQLDEVNSVIFVTAYDQYAIKAFEINALDYLLKPLNPTRLKEAVNRFLSKESDVESTEERLSPEKKIFIKDGDSCHFVPVFKIFLLESVGNYVRVHYENQKPLLHKSLSYLESRLPTDLFFRANRQYMFNMDFIQKIEPYFNSTLLIKLNSGHEIDLSQRQSVKFREITGI</sequence>
<dbReference type="PROSITE" id="PS50110">
    <property type="entry name" value="RESPONSE_REGULATORY"/>
    <property type="match status" value="1"/>
</dbReference>
<evidence type="ECO:0000259" key="2">
    <source>
        <dbReference type="PROSITE" id="PS50110"/>
    </source>
</evidence>
<evidence type="ECO:0000313" key="5">
    <source>
        <dbReference type="Proteomes" id="UP000199564"/>
    </source>
</evidence>
<dbReference type="PANTHER" id="PTHR37299">
    <property type="entry name" value="TRANSCRIPTIONAL REGULATOR-RELATED"/>
    <property type="match status" value="1"/>
</dbReference>
<organism evidence="4 5">
    <name type="scientific">Algoriphagus ornithinivorans</name>
    <dbReference type="NCBI Taxonomy" id="226506"/>
    <lineage>
        <taxon>Bacteria</taxon>
        <taxon>Pseudomonadati</taxon>
        <taxon>Bacteroidota</taxon>
        <taxon>Cytophagia</taxon>
        <taxon>Cytophagales</taxon>
        <taxon>Cyclobacteriaceae</taxon>
        <taxon>Algoriphagus</taxon>
    </lineage>
</organism>
<dbReference type="InterPro" id="IPR011006">
    <property type="entry name" value="CheY-like_superfamily"/>
</dbReference>
<dbReference type="GO" id="GO:0003677">
    <property type="term" value="F:DNA binding"/>
    <property type="evidence" value="ECO:0007669"/>
    <property type="project" value="InterPro"/>
</dbReference>
<dbReference type="PROSITE" id="PS50930">
    <property type="entry name" value="HTH_LYTTR"/>
    <property type="match status" value="1"/>
</dbReference>